<feature type="compositionally biased region" description="Low complexity" evidence="3">
    <location>
        <begin position="805"/>
        <end position="814"/>
    </location>
</feature>
<comment type="function">
    <text evidence="1">Involved in endocytosis.</text>
</comment>
<dbReference type="OMA" id="KQPPEQD"/>
<organism evidence="4 5">
    <name type="scientific">Mixia osmundae (strain CBS 9802 / IAM 14324 / JCM 22182 / KY 12970)</name>
    <dbReference type="NCBI Taxonomy" id="764103"/>
    <lineage>
        <taxon>Eukaryota</taxon>
        <taxon>Fungi</taxon>
        <taxon>Dikarya</taxon>
        <taxon>Basidiomycota</taxon>
        <taxon>Pucciniomycotina</taxon>
        <taxon>Mixiomycetes</taxon>
        <taxon>Mixiales</taxon>
        <taxon>Mixiaceae</taxon>
        <taxon>Mixia</taxon>
    </lineage>
</organism>
<dbReference type="AlphaFoldDB" id="G7DXJ4"/>
<gene>
    <name evidence="4" type="primary">Mo01961</name>
    <name evidence="4" type="ORF">E5Q_01961</name>
</gene>
<feature type="compositionally biased region" description="Polar residues" evidence="3">
    <location>
        <begin position="829"/>
        <end position="850"/>
    </location>
</feature>
<feature type="region of interest" description="Disordered" evidence="3">
    <location>
        <begin position="443"/>
        <end position="491"/>
    </location>
</feature>
<dbReference type="RefSeq" id="XP_014569833.1">
    <property type="nucleotide sequence ID" value="XM_014714347.1"/>
</dbReference>
<dbReference type="STRING" id="764103.G7DXJ4"/>
<reference evidence="4 5" key="1">
    <citation type="journal article" date="2011" name="J. Gen. Appl. Microbiol.">
        <title>Draft genome sequencing of the enigmatic basidiomycete Mixia osmundae.</title>
        <authorList>
            <person name="Nishida H."/>
            <person name="Nagatsuka Y."/>
            <person name="Sugiyama J."/>
        </authorList>
    </citation>
    <scope>NUCLEOTIDE SEQUENCE [LARGE SCALE GENOMIC DNA]</scope>
    <source>
        <strain evidence="5">CBS 9802 / IAM 14324 / JCM 22182 / KY 12970</strain>
    </source>
</reference>
<dbReference type="EMBL" id="BABT02000061">
    <property type="protein sequence ID" value="GAA95304.1"/>
    <property type="molecule type" value="Genomic_DNA"/>
</dbReference>
<dbReference type="InterPro" id="IPR019734">
    <property type="entry name" value="TPR_rpt"/>
</dbReference>
<dbReference type="PANTHER" id="PTHR23083">
    <property type="entry name" value="TETRATRICOPEPTIDE REPEAT PROTEIN, TPR"/>
    <property type="match status" value="1"/>
</dbReference>
<name>G7DXJ4_MIXOS</name>
<dbReference type="Gene3D" id="1.25.40.10">
    <property type="entry name" value="Tetratricopeptide repeat domain"/>
    <property type="match status" value="2"/>
</dbReference>
<dbReference type="PANTHER" id="PTHR23083:SF464">
    <property type="entry name" value="TETRATRICOPEPTIDE REPEAT DOMAIN 7, ISOFORM A"/>
    <property type="match status" value="1"/>
</dbReference>
<dbReference type="Proteomes" id="UP000009131">
    <property type="component" value="Unassembled WGS sequence"/>
</dbReference>
<keyword evidence="5" id="KW-1185">Reference proteome</keyword>
<feature type="compositionally biased region" description="Basic and acidic residues" evidence="3">
    <location>
        <begin position="777"/>
        <end position="791"/>
    </location>
</feature>
<feature type="region of interest" description="Disordered" evidence="3">
    <location>
        <begin position="763"/>
        <end position="850"/>
    </location>
</feature>
<dbReference type="OrthoDB" id="29013at2759"/>
<dbReference type="InterPro" id="IPR051722">
    <property type="entry name" value="Endocytosis_PI4K-reg_protein"/>
</dbReference>
<proteinExistence type="inferred from homology"/>
<dbReference type="InterPro" id="IPR011990">
    <property type="entry name" value="TPR-like_helical_dom_sf"/>
</dbReference>
<dbReference type="SMART" id="SM00028">
    <property type="entry name" value="TPR"/>
    <property type="match status" value="5"/>
</dbReference>
<dbReference type="SUPFAM" id="SSF48452">
    <property type="entry name" value="TPR-like"/>
    <property type="match status" value="1"/>
</dbReference>
<reference evidence="4 5" key="2">
    <citation type="journal article" date="2012" name="Open Biol.">
        <title>Characteristics of nucleosomes and linker DNA regions on the genome of the basidiomycete Mixia osmundae revealed by mono- and dinucleosome mapping.</title>
        <authorList>
            <person name="Nishida H."/>
            <person name="Kondo S."/>
            <person name="Matsumoto T."/>
            <person name="Suzuki Y."/>
            <person name="Yoshikawa H."/>
            <person name="Taylor T.D."/>
            <person name="Sugiyama J."/>
        </authorList>
    </citation>
    <scope>NUCLEOTIDE SEQUENCE [LARGE SCALE GENOMIC DNA]</scope>
    <source>
        <strain evidence="5">CBS 9802 / IAM 14324 / JCM 22182 / KY 12970</strain>
    </source>
</reference>
<dbReference type="InParanoid" id="G7DXJ4"/>
<comment type="similarity">
    <text evidence="2">Belongs to the YPP1 family.</text>
</comment>
<dbReference type="eggNOG" id="KOG4162">
    <property type="taxonomic scope" value="Eukaryota"/>
</dbReference>
<comment type="caution">
    <text evidence="4">The sequence shown here is derived from an EMBL/GenBank/DDBJ whole genome shotgun (WGS) entry which is preliminary data.</text>
</comment>
<feature type="region of interest" description="Disordered" evidence="3">
    <location>
        <begin position="656"/>
        <end position="677"/>
    </location>
</feature>
<evidence type="ECO:0000256" key="3">
    <source>
        <dbReference type="SAM" id="MobiDB-lite"/>
    </source>
</evidence>
<feature type="compositionally biased region" description="Low complexity" evidence="3">
    <location>
        <begin position="445"/>
        <end position="457"/>
    </location>
</feature>
<evidence type="ECO:0000256" key="1">
    <source>
        <dbReference type="ARBA" id="ARBA00002550"/>
    </source>
</evidence>
<evidence type="ECO:0000256" key="2">
    <source>
        <dbReference type="ARBA" id="ARBA00038251"/>
    </source>
</evidence>
<protein>
    <submittedName>
        <fullName evidence="4">Uncharacterized protein</fullName>
    </submittedName>
</protein>
<evidence type="ECO:0000313" key="4">
    <source>
        <dbReference type="EMBL" id="GAA95304.1"/>
    </source>
</evidence>
<accession>G7DXJ4</accession>
<feature type="region of interest" description="Disordered" evidence="3">
    <location>
        <begin position="112"/>
        <end position="133"/>
    </location>
</feature>
<feature type="compositionally biased region" description="Polar residues" evidence="3">
    <location>
        <begin position="656"/>
        <end position="667"/>
    </location>
</feature>
<sequence>MVGKSSTAKGQAYAKALDYARRSGFWQAQVPLAAGEHTSTGRTASLGLPSGVSQGLSWSELVRKYNKHNPNARDETALSEQTIYRLLRLGAQRKGFHYDHAHERDFGLASFPADEQDDASRGKTTASISIPPPIPESEMDGWQWAMHLLESRASGDSQNAAYISALGYYAVHDFDKAVQALQPLADELAQGETNSLFSGAQGHDIDLKFMAIFVLALSQEQQDEPQDALATYRHAVQLYRHLHSTSPESDELQVYGEQALYRAALLSNLISGSDTIIDYHRAYIAAVPTWPASYCTSKRSVIYRSYLRALINTAPTSETSTEDAHSWRTEAARVVKGYEDVLRTSTSFPKAGALNKPVVDLTDRVAELWRAAGSDPTDAPELIELMYRCTTHTFQSQRLLRYLIPLHIATREYPDARKALDLYVQLFEKAKETNMAEVAQELVESQQQGNRGGSQRNGDAEDDDQEGSEASQAEDGQAEPKAPAGHGETDFDTDEQFIDTVLLGMRLLCKYLEDPDAALAHSRIALKTLADSDALTDRQRIEARLQRMIGIATAAKARHDRDPDTRPKLQAEALDHLEKSVGLGEQSFDTHYHLAYLHLELRHVSDADRHARAALKLDPTQLVAWHVLILIATAQKDLASALHLADTALDESTQALGPAHSNANSDGFRTPEEPADGLHHPVNGGNSDGHLAAPLTNGMSPNAQVHRQQLDELDYEVTPTEAAVIALQLRMTRNVILEALKGPEVALQDQQAIFRHFAELSQSVASPEHSVAPARRGSLDRSNGHADESNELHASQQGQLPPPVSSRVPKRSASIKSEYSSRQIREPTPQASNGQPSTADSIASPVSSASERSPELTSVLVKLWLMSAATFRRWQKPDESRGAIQEAETTDPDDPDVWVQLALYHLATANENLATTALSKALSFSLDHIPAVIHMSTLFIDAGSFELAEGLLNILTQTNGWDVPEAWLLLAKVNEATRRPQKAQDCLIYGVQLEETRPLRPLALAVPALL</sequence>
<evidence type="ECO:0000313" key="5">
    <source>
        <dbReference type="Proteomes" id="UP000009131"/>
    </source>
</evidence>
<dbReference type="HOGENOM" id="CLU_284857_0_0_1"/>